<keyword evidence="3" id="KW-1185">Reference proteome</keyword>
<dbReference type="KEGG" id="cot:CORT_0C05990"/>
<dbReference type="Proteomes" id="UP000005018">
    <property type="component" value="Chromosome 3"/>
</dbReference>
<reference evidence="2 3" key="1">
    <citation type="journal article" date="2012" name="PLoS ONE">
        <title>Sequence and analysis of the genome of the pathogenic yeast Candida orthopsilosis.</title>
        <authorList>
            <person name="Riccombeni A."/>
            <person name="Vidanes G."/>
            <person name="Proux-Wera E."/>
            <person name="Wolfe K.H."/>
            <person name="Butler G."/>
        </authorList>
    </citation>
    <scope>NUCLEOTIDE SEQUENCE [LARGE SCALE GENOMIC DNA]</scope>
    <source>
        <strain evidence="2 3">Co 90-125</strain>
    </source>
</reference>
<organism evidence="2 3">
    <name type="scientific">Candida orthopsilosis (strain 90-125)</name>
    <name type="common">Yeast</name>
    <dbReference type="NCBI Taxonomy" id="1136231"/>
    <lineage>
        <taxon>Eukaryota</taxon>
        <taxon>Fungi</taxon>
        <taxon>Dikarya</taxon>
        <taxon>Ascomycota</taxon>
        <taxon>Saccharomycotina</taxon>
        <taxon>Pichiomycetes</taxon>
        <taxon>Debaryomycetaceae</taxon>
        <taxon>Candida/Lodderomyces clade</taxon>
        <taxon>Candida</taxon>
    </lineage>
</organism>
<dbReference type="InterPro" id="IPR036885">
    <property type="entry name" value="SWIB_MDM2_dom_sf"/>
</dbReference>
<feature type="compositionally biased region" description="Low complexity" evidence="1">
    <location>
        <begin position="28"/>
        <end position="44"/>
    </location>
</feature>
<feature type="compositionally biased region" description="Polar residues" evidence="1">
    <location>
        <begin position="8"/>
        <end position="18"/>
    </location>
</feature>
<feature type="region of interest" description="Disordered" evidence="1">
    <location>
        <begin position="1"/>
        <end position="65"/>
    </location>
</feature>
<protein>
    <submittedName>
        <fullName evidence="2">Snf12 protein</fullName>
    </submittedName>
</protein>
<name>H8X3B2_CANO9</name>
<evidence type="ECO:0000256" key="1">
    <source>
        <dbReference type="SAM" id="MobiDB-lite"/>
    </source>
</evidence>
<dbReference type="PANTHER" id="PTHR13844">
    <property type="entry name" value="SWI/SNF-RELATED MATRIX-ASSOCIATED ACTIN-DEPENDENT REGULATOR OF CHROMATIN SUBFAMILY D"/>
    <property type="match status" value="1"/>
</dbReference>
<dbReference type="AlphaFoldDB" id="H8X3B2"/>
<dbReference type="GeneID" id="14539846"/>
<dbReference type="SUPFAM" id="SSF47592">
    <property type="entry name" value="SWIB/MDM2 domain"/>
    <property type="match status" value="1"/>
</dbReference>
<dbReference type="Gene3D" id="1.10.245.10">
    <property type="entry name" value="SWIB/MDM2 domain"/>
    <property type="match status" value="1"/>
</dbReference>
<gene>
    <name evidence="2" type="ORF">CORT_0C05990</name>
</gene>
<dbReference type="HOGENOM" id="CLU_032070_0_0_1"/>
<accession>H8X3B2</accession>
<sequence length="507" mass="58068">MFEKNLWDENNQPNSTSEPPEIEYIYASSSSSFSSMSQVPLPNQQAPPPPPPPNNQPRSTASSIPAISYTPTDITIPPHLYDKLPNLKEYKALKEAEKRVDLLIARKALDFQAIQQKTIHPFEYKPSTGILRVFIFNTCDHQPWQNQLLQQQGKQVPENTTPTWTLHVEGRFINDDKSQQEETNKLKFSAFLSGISVDLLENEHYPNLQESQGNVIEWRDDTTNNVGRDPAATVGFDGMDIKREGKYNIKVKIALMVKSFTSKLSVTEDLAEFMGKLECTQQEVMYTIWQYVLNKKLFVKTAKYNHVPAVEGLGPTNPGADKDRSSYDDLTLAEADEVLYELLKVREFRFSDLYGLIQPHFKPREPIILDYEVDTRRSTTLGDVVLDIPTELPVNISKAQRELLEMNKSALENLSHHDSVIEKLNQKISLAIIELRNANSRETFYSELSKDPVKFIEQWLVSQAETLKALKSDEGYDEEIVRRAEYFENNEDLIKEKIDLLFGSSRF</sequence>
<proteinExistence type="predicted"/>
<dbReference type="eggNOG" id="KOG2570">
    <property type="taxonomic scope" value="Eukaryota"/>
</dbReference>
<feature type="compositionally biased region" description="Pro residues" evidence="1">
    <location>
        <begin position="45"/>
        <end position="55"/>
    </location>
</feature>
<dbReference type="EMBL" id="HE681721">
    <property type="protein sequence ID" value="CCG25972.1"/>
    <property type="molecule type" value="Genomic_DNA"/>
</dbReference>
<evidence type="ECO:0000313" key="3">
    <source>
        <dbReference type="Proteomes" id="UP000005018"/>
    </source>
</evidence>
<dbReference type="RefSeq" id="XP_003868876.1">
    <property type="nucleotide sequence ID" value="XM_003868828.1"/>
</dbReference>
<dbReference type="OrthoDB" id="10263741at2759"/>
<evidence type="ECO:0000313" key="2">
    <source>
        <dbReference type="EMBL" id="CCG25972.1"/>
    </source>
</evidence>